<dbReference type="AlphaFoldDB" id="A0A2W1J9W8"/>
<gene>
    <name evidence="1" type="ORF">C1752_08475</name>
</gene>
<organism evidence="1 2">
    <name type="scientific">Acaryochloris thomasi RCC1774</name>
    <dbReference type="NCBI Taxonomy" id="1764569"/>
    <lineage>
        <taxon>Bacteria</taxon>
        <taxon>Bacillati</taxon>
        <taxon>Cyanobacteriota</taxon>
        <taxon>Cyanophyceae</taxon>
        <taxon>Acaryochloridales</taxon>
        <taxon>Acaryochloridaceae</taxon>
        <taxon>Acaryochloris</taxon>
        <taxon>Acaryochloris thomasi</taxon>
    </lineage>
</organism>
<keyword evidence="2" id="KW-1185">Reference proteome</keyword>
<comment type="caution">
    <text evidence="1">The sequence shown here is derived from an EMBL/GenBank/DDBJ whole genome shotgun (WGS) entry which is preliminary data.</text>
</comment>
<dbReference type="EMBL" id="PQWO01000023">
    <property type="protein sequence ID" value="PZD71033.1"/>
    <property type="molecule type" value="Genomic_DNA"/>
</dbReference>
<proteinExistence type="predicted"/>
<dbReference type="Proteomes" id="UP000248857">
    <property type="component" value="Unassembled WGS sequence"/>
</dbReference>
<reference evidence="1 2" key="1">
    <citation type="journal article" date="2018" name="Sci. Rep.">
        <title>A novel species of the marine cyanobacterium Acaryochloris with a unique pigment content and lifestyle.</title>
        <authorList>
            <person name="Partensky F."/>
            <person name="Six C."/>
            <person name="Ratin M."/>
            <person name="Garczarek L."/>
            <person name="Vaulot D."/>
            <person name="Probert I."/>
            <person name="Calteau A."/>
            <person name="Gourvil P."/>
            <person name="Marie D."/>
            <person name="Grebert T."/>
            <person name="Bouchier C."/>
            <person name="Le Panse S."/>
            <person name="Gachenot M."/>
            <person name="Rodriguez F."/>
            <person name="Garrido J.L."/>
        </authorList>
    </citation>
    <scope>NUCLEOTIDE SEQUENCE [LARGE SCALE GENOMIC DNA]</scope>
    <source>
        <strain evidence="1 2">RCC1774</strain>
    </source>
</reference>
<evidence type="ECO:0000313" key="2">
    <source>
        <dbReference type="Proteomes" id="UP000248857"/>
    </source>
</evidence>
<sequence>MTCNQFIMLKDYCQHDPNLSKMKSVILKCAPH</sequence>
<protein>
    <submittedName>
        <fullName evidence="1">Uncharacterized protein</fullName>
    </submittedName>
</protein>
<accession>A0A2W1J9W8</accession>
<evidence type="ECO:0000313" key="1">
    <source>
        <dbReference type="EMBL" id="PZD71033.1"/>
    </source>
</evidence>
<name>A0A2W1J9W8_9CYAN</name>